<evidence type="ECO:0000256" key="9">
    <source>
        <dbReference type="ARBA" id="ARBA00023027"/>
    </source>
</evidence>
<keyword evidence="7 11" id="KW-0547">Nucleotide-binding</keyword>
<keyword evidence="8 11" id="KW-0067">ATP-binding</keyword>
<evidence type="ECO:0000256" key="4">
    <source>
        <dbReference type="ARBA" id="ARBA00022642"/>
    </source>
</evidence>
<dbReference type="InterPro" id="IPR005248">
    <property type="entry name" value="NadD/NMNAT"/>
</dbReference>
<comment type="caution">
    <text evidence="13">The sequence shown here is derived from an EMBL/GenBank/DDBJ whole genome shotgun (WGS) entry which is preliminary data.</text>
</comment>
<evidence type="ECO:0000256" key="11">
    <source>
        <dbReference type="HAMAP-Rule" id="MF_00244"/>
    </source>
</evidence>
<dbReference type="GO" id="GO:0009435">
    <property type="term" value="P:NAD+ biosynthetic process"/>
    <property type="evidence" value="ECO:0007669"/>
    <property type="project" value="UniProtKB-UniRule"/>
</dbReference>
<evidence type="ECO:0000256" key="3">
    <source>
        <dbReference type="ARBA" id="ARBA00009014"/>
    </source>
</evidence>
<dbReference type="NCBIfam" id="TIGR00482">
    <property type="entry name" value="nicotinate (nicotinamide) nucleotide adenylyltransferase"/>
    <property type="match status" value="1"/>
</dbReference>
<dbReference type="SUPFAM" id="SSF52374">
    <property type="entry name" value="Nucleotidylyl transferase"/>
    <property type="match status" value="1"/>
</dbReference>
<dbReference type="GO" id="GO:0005524">
    <property type="term" value="F:ATP binding"/>
    <property type="evidence" value="ECO:0007669"/>
    <property type="project" value="UniProtKB-KW"/>
</dbReference>
<dbReference type="UniPathway" id="UPA00253">
    <property type="reaction ID" value="UER00332"/>
</dbReference>
<dbReference type="Gene3D" id="3.40.50.620">
    <property type="entry name" value="HUPs"/>
    <property type="match status" value="1"/>
</dbReference>
<keyword evidence="9 11" id="KW-0520">NAD</keyword>
<dbReference type="InterPro" id="IPR004821">
    <property type="entry name" value="Cyt_trans-like"/>
</dbReference>
<dbReference type="PANTHER" id="PTHR39321:SF3">
    <property type="entry name" value="PHOSPHOPANTETHEINE ADENYLYLTRANSFERASE"/>
    <property type="match status" value="1"/>
</dbReference>
<dbReference type="AlphaFoldDB" id="A0A6A7RTX4"/>
<evidence type="ECO:0000256" key="10">
    <source>
        <dbReference type="ARBA" id="ARBA00048721"/>
    </source>
</evidence>
<name>A0A6A7RTX4_9PROT</name>
<evidence type="ECO:0000256" key="8">
    <source>
        <dbReference type="ARBA" id="ARBA00022840"/>
    </source>
</evidence>
<comment type="catalytic activity">
    <reaction evidence="10 11">
        <text>nicotinate beta-D-ribonucleotide + ATP + H(+) = deamido-NAD(+) + diphosphate</text>
        <dbReference type="Rhea" id="RHEA:22860"/>
        <dbReference type="ChEBI" id="CHEBI:15378"/>
        <dbReference type="ChEBI" id="CHEBI:30616"/>
        <dbReference type="ChEBI" id="CHEBI:33019"/>
        <dbReference type="ChEBI" id="CHEBI:57502"/>
        <dbReference type="ChEBI" id="CHEBI:58437"/>
        <dbReference type="EC" id="2.7.7.18"/>
    </reaction>
</comment>
<organism evidence="13 14">
    <name type="scientific">Candidatus Accumulibacter phosphatis</name>
    <dbReference type="NCBI Taxonomy" id="327160"/>
    <lineage>
        <taxon>Bacteria</taxon>
        <taxon>Pseudomonadati</taxon>
        <taxon>Pseudomonadota</taxon>
        <taxon>Betaproteobacteria</taxon>
        <taxon>Candidatus Accumulibacter</taxon>
    </lineage>
</organism>
<evidence type="ECO:0000256" key="1">
    <source>
        <dbReference type="ARBA" id="ARBA00002324"/>
    </source>
</evidence>
<keyword evidence="6 11" id="KW-0548">Nucleotidyltransferase</keyword>
<dbReference type="NCBIfam" id="TIGR00125">
    <property type="entry name" value="cyt_tran_rel"/>
    <property type="match status" value="1"/>
</dbReference>
<dbReference type="EMBL" id="PDHS01000209">
    <property type="protein sequence ID" value="MQM30759.1"/>
    <property type="molecule type" value="Genomic_DNA"/>
</dbReference>
<comment type="similarity">
    <text evidence="3 11">Belongs to the NadD family.</text>
</comment>
<keyword evidence="5 11" id="KW-0808">Transferase</keyword>
<dbReference type="GO" id="GO:0004515">
    <property type="term" value="F:nicotinate-nucleotide adenylyltransferase activity"/>
    <property type="evidence" value="ECO:0007669"/>
    <property type="project" value="UniProtKB-UniRule"/>
</dbReference>
<evidence type="ECO:0000256" key="2">
    <source>
        <dbReference type="ARBA" id="ARBA00005019"/>
    </source>
</evidence>
<comment type="pathway">
    <text evidence="2 11">Cofactor biosynthesis; NAD(+) biosynthesis; deamido-NAD(+) from nicotinate D-ribonucleotide: step 1/1.</text>
</comment>
<evidence type="ECO:0000259" key="12">
    <source>
        <dbReference type="Pfam" id="PF01467"/>
    </source>
</evidence>
<gene>
    <name evidence="11" type="primary">nadD</name>
    <name evidence="13" type="ORF">CRU78_09605</name>
</gene>
<dbReference type="EC" id="2.7.7.18" evidence="11"/>
<reference evidence="13 14" key="1">
    <citation type="submission" date="2017-09" db="EMBL/GenBank/DDBJ databases">
        <title>Metagenomic Analysis Reveals Denitrifying Candidatus Accumulibacter and Flanking Population as a Source of N2O.</title>
        <authorList>
            <person name="Gao H."/>
            <person name="Mao Y."/>
            <person name="Zhao X."/>
            <person name="Liu W.-T."/>
            <person name="Zhang T."/>
            <person name="Wells G."/>
        </authorList>
    </citation>
    <scope>NUCLEOTIDE SEQUENCE [LARGE SCALE GENOMIC DNA]</scope>
    <source>
        <strain evidence="13">CANDO_2_IC</strain>
    </source>
</reference>
<comment type="function">
    <text evidence="1 11">Catalyzes the reversible adenylation of nicotinate mononucleotide (NaMN) to nicotinic acid adenine dinucleotide (NaAD).</text>
</comment>
<keyword evidence="4 11" id="KW-0662">Pyridine nucleotide biosynthesis</keyword>
<dbReference type="Proteomes" id="UP000342300">
    <property type="component" value="Unassembled WGS sequence"/>
</dbReference>
<evidence type="ECO:0000256" key="6">
    <source>
        <dbReference type="ARBA" id="ARBA00022695"/>
    </source>
</evidence>
<evidence type="ECO:0000256" key="7">
    <source>
        <dbReference type="ARBA" id="ARBA00022741"/>
    </source>
</evidence>
<dbReference type="Pfam" id="PF01467">
    <property type="entry name" value="CTP_transf_like"/>
    <property type="match status" value="1"/>
</dbReference>
<accession>A0A6A7RTX4</accession>
<sequence>MPEEQGERPLGIFGGTFDPVHCGHLRLAEEAADHLRLAAVRWIPAGQPLLRAAPQVSARHRLAMVRLATAGNPGFEVDAAEVDAAQASYTVLTLERLRQADQPGKRRPLVLLLGADAFAALPDWHRWQSLLELAHIGVAHRPGFPIDVGKLPEALAACYRERWCTQPAALHESAAGRIATFAMTPLGISATQIRTLLASGSSPRYLLPDEVIAYIRKHNLYPEY</sequence>
<dbReference type="HAMAP" id="MF_00244">
    <property type="entry name" value="NaMN_adenylyltr"/>
    <property type="match status" value="1"/>
</dbReference>
<proteinExistence type="inferred from homology"/>
<dbReference type="NCBIfam" id="NF000839">
    <property type="entry name" value="PRK00071.1-1"/>
    <property type="match status" value="1"/>
</dbReference>
<dbReference type="NCBIfam" id="NF000840">
    <property type="entry name" value="PRK00071.1-3"/>
    <property type="match status" value="1"/>
</dbReference>
<dbReference type="CDD" id="cd02165">
    <property type="entry name" value="NMNAT"/>
    <property type="match status" value="1"/>
</dbReference>
<protein>
    <recommendedName>
        <fullName evidence="11">Probable nicotinate-nucleotide adenylyltransferase</fullName>
        <ecNumber evidence="11">2.7.7.18</ecNumber>
    </recommendedName>
    <alternativeName>
        <fullName evidence="11">Deamido-NAD(+) diphosphorylase</fullName>
    </alternativeName>
    <alternativeName>
        <fullName evidence="11">Deamido-NAD(+) pyrophosphorylase</fullName>
    </alternativeName>
    <alternativeName>
        <fullName evidence="11">Nicotinate mononucleotide adenylyltransferase</fullName>
        <shortName evidence="11">NaMN adenylyltransferase</shortName>
    </alternativeName>
</protein>
<evidence type="ECO:0000313" key="14">
    <source>
        <dbReference type="Proteomes" id="UP000342300"/>
    </source>
</evidence>
<feature type="domain" description="Cytidyltransferase-like" evidence="12">
    <location>
        <begin position="12"/>
        <end position="195"/>
    </location>
</feature>
<evidence type="ECO:0000313" key="13">
    <source>
        <dbReference type="EMBL" id="MQM30759.1"/>
    </source>
</evidence>
<dbReference type="PANTHER" id="PTHR39321">
    <property type="entry name" value="NICOTINATE-NUCLEOTIDE ADENYLYLTRANSFERASE-RELATED"/>
    <property type="match status" value="1"/>
</dbReference>
<evidence type="ECO:0000256" key="5">
    <source>
        <dbReference type="ARBA" id="ARBA00022679"/>
    </source>
</evidence>
<dbReference type="InterPro" id="IPR014729">
    <property type="entry name" value="Rossmann-like_a/b/a_fold"/>
</dbReference>